<evidence type="ECO:0000313" key="2">
    <source>
        <dbReference type="Proteomes" id="UP000095285"/>
    </source>
</evidence>
<dbReference type="Proteomes" id="UP000095285">
    <property type="component" value="Unassembled WGS sequence"/>
</dbReference>
<reference evidence="1 2" key="1">
    <citation type="submission" date="2012-04" db="EMBL/GenBank/DDBJ databases">
        <title>The Genome Sequence of Loa loa.</title>
        <authorList>
            <consortium name="The Broad Institute Genome Sequencing Platform"/>
            <consortium name="Broad Institute Genome Sequencing Center for Infectious Disease"/>
            <person name="Nutman T.B."/>
            <person name="Fink D.L."/>
            <person name="Russ C."/>
            <person name="Young S."/>
            <person name="Zeng Q."/>
            <person name="Gargeya S."/>
            <person name="Alvarado L."/>
            <person name="Berlin A."/>
            <person name="Chapman S.B."/>
            <person name="Chen Z."/>
            <person name="Freedman E."/>
            <person name="Gellesch M."/>
            <person name="Goldberg J."/>
            <person name="Griggs A."/>
            <person name="Gujja S."/>
            <person name="Heilman E.R."/>
            <person name="Heiman D."/>
            <person name="Howarth C."/>
            <person name="Mehta T."/>
            <person name="Neiman D."/>
            <person name="Pearson M."/>
            <person name="Roberts A."/>
            <person name="Saif S."/>
            <person name="Shea T."/>
            <person name="Shenoy N."/>
            <person name="Sisk P."/>
            <person name="Stolte C."/>
            <person name="Sykes S."/>
            <person name="White J."/>
            <person name="Yandava C."/>
            <person name="Haas B."/>
            <person name="Henn M.R."/>
            <person name="Nusbaum C."/>
            <person name="Birren B."/>
        </authorList>
    </citation>
    <scope>NUCLEOTIDE SEQUENCE [LARGE SCALE GENOMIC DNA]</scope>
</reference>
<dbReference type="WBParaSite" id="EN70_9521">
    <property type="protein sequence ID" value="EN70_9521"/>
    <property type="gene ID" value="EN70_9521"/>
</dbReference>
<accession>A0A1I7VE16</accession>
<accession>A0A1S0TJ20</accession>
<evidence type="ECO:0000313" key="1">
    <source>
        <dbReference type="EMBL" id="EFO14542.1"/>
    </source>
</evidence>
<sequence>MWKKLKQHKISQIIDQTEATGGAMALVYDEGWEGIDSVLRTPAMVSERRELEAAHEFVL</sequence>
<protein>
    <submittedName>
        <fullName evidence="1 3">Uncharacterized protein</fullName>
    </submittedName>
</protein>
<dbReference type="WBParaSite" id="EN70_1472">
    <property type="protein sequence ID" value="EN70_1472"/>
    <property type="gene ID" value="EN70_1472"/>
</dbReference>
<dbReference type="EMBL" id="JH712573">
    <property type="protein sequence ID" value="EFO14542.1"/>
    <property type="molecule type" value="Genomic_DNA"/>
</dbReference>
<keyword evidence="2" id="KW-1185">Reference proteome</keyword>
<dbReference type="KEGG" id="loa:LOAG_13975"/>
<dbReference type="AlphaFoldDB" id="A0A1I7VE16"/>
<reference evidence="3 4" key="2">
    <citation type="submission" date="2016-11" db="UniProtKB">
        <authorList>
            <consortium name="WormBaseParasite"/>
        </authorList>
    </citation>
    <scope>IDENTIFICATION</scope>
</reference>
<evidence type="ECO:0000313" key="3">
    <source>
        <dbReference type="WBParaSite" id="EN70_1472"/>
    </source>
</evidence>
<gene>
    <name evidence="1 3 4" type="ORF">LOAG_13975</name>
</gene>
<dbReference type="GeneID" id="9951450"/>
<evidence type="ECO:0000313" key="4">
    <source>
        <dbReference type="WBParaSite" id="EN70_9521"/>
    </source>
</evidence>
<proteinExistence type="predicted"/>
<dbReference type="CTD" id="9951450"/>
<dbReference type="RefSeq" id="XP_003149527.1">
    <property type="nucleotide sequence ID" value="XM_003149479.1"/>
</dbReference>
<name>A0A1I7VE16_LOALO</name>
<organism evidence="2 3">
    <name type="scientific">Loa loa</name>
    <name type="common">Eye worm</name>
    <name type="synonym">Filaria loa</name>
    <dbReference type="NCBI Taxonomy" id="7209"/>
    <lineage>
        <taxon>Eukaryota</taxon>
        <taxon>Metazoa</taxon>
        <taxon>Ecdysozoa</taxon>
        <taxon>Nematoda</taxon>
        <taxon>Chromadorea</taxon>
        <taxon>Rhabditida</taxon>
        <taxon>Spirurina</taxon>
        <taxon>Spiruromorpha</taxon>
        <taxon>Filarioidea</taxon>
        <taxon>Onchocercidae</taxon>
        <taxon>Loa</taxon>
    </lineage>
</organism>